<dbReference type="AlphaFoldDB" id="A0A098SBB2"/>
<evidence type="ECO:0000256" key="2">
    <source>
        <dbReference type="ARBA" id="ARBA00022803"/>
    </source>
</evidence>
<feature type="repeat" description="TPR" evidence="3">
    <location>
        <begin position="126"/>
        <end position="159"/>
    </location>
</feature>
<evidence type="ECO:0000256" key="1">
    <source>
        <dbReference type="ARBA" id="ARBA00022737"/>
    </source>
</evidence>
<feature type="repeat" description="TPR" evidence="3">
    <location>
        <begin position="160"/>
        <end position="193"/>
    </location>
</feature>
<sequence length="342" mass="38551">MKAKLFFPFLTLLAALAINACGGSSQEQGQSGEPELGQTGNPTIDGLTQAIAADQTDPGLYVQRGDVFYENRGYDEAIRDYTKAIQLDTTQPVYYHKLADAYLDYFKSRQAVEILKRAAERFPEDIPTLLKLSEYHLILTQYEESMKAIDRVLKIDPQNAEAYFMFGMNFEERQDTVRAINSYQKAVELDANIIDGWINLGQLYAGLGDPLALRYFDNATRIAPNDITALHAKADYLTATNDLEGAVELYRKIITIDPQYDEAYFNSGLLYLDMDSVAKAEQQFDLTVKTSPTHIRAYYFRGLSREMQGKAADAKADYEQALRMAPDYEQAQQRLDGLKEAG</sequence>
<dbReference type="Pfam" id="PF13181">
    <property type="entry name" value="TPR_8"/>
    <property type="match status" value="4"/>
</dbReference>
<dbReference type="OrthoDB" id="9803982at2"/>
<dbReference type="InterPro" id="IPR019734">
    <property type="entry name" value="TPR_rpt"/>
</dbReference>
<feature type="repeat" description="TPR" evidence="3">
    <location>
        <begin position="227"/>
        <end position="260"/>
    </location>
</feature>
<keyword evidence="5" id="KW-0732">Signal</keyword>
<name>A0A098SBB2_9BACT</name>
<dbReference type="PANTHER" id="PTHR44858">
    <property type="entry name" value="TETRATRICOPEPTIDE REPEAT PROTEIN 6"/>
    <property type="match status" value="1"/>
</dbReference>
<accession>A0A098SBB2</accession>
<dbReference type="Pfam" id="PF13414">
    <property type="entry name" value="TPR_11"/>
    <property type="match status" value="1"/>
</dbReference>
<gene>
    <name evidence="6" type="ORF">IX84_03760</name>
</gene>
<keyword evidence="1" id="KW-0677">Repeat</keyword>
<dbReference type="PROSITE" id="PS50005">
    <property type="entry name" value="TPR"/>
    <property type="match status" value="6"/>
</dbReference>
<keyword evidence="2 3" id="KW-0802">TPR repeat</keyword>
<dbReference type="SUPFAM" id="SSF48452">
    <property type="entry name" value="TPR-like"/>
    <property type="match status" value="2"/>
</dbReference>
<evidence type="ECO:0000313" key="6">
    <source>
        <dbReference type="EMBL" id="KGE89435.1"/>
    </source>
</evidence>
<feature type="chain" id="PRO_5001948135" evidence="5">
    <location>
        <begin position="21"/>
        <end position="342"/>
    </location>
</feature>
<feature type="region of interest" description="Disordered" evidence="4">
    <location>
        <begin position="24"/>
        <end position="44"/>
    </location>
</feature>
<dbReference type="PANTHER" id="PTHR44858:SF1">
    <property type="entry name" value="UDP-N-ACETYLGLUCOSAMINE--PEPTIDE N-ACETYLGLUCOSAMINYLTRANSFERASE SPINDLY-RELATED"/>
    <property type="match status" value="1"/>
</dbReference>
<dbReference type="Gene3D" id="1.25.40.10">
    <property type="entry name" value="Tetratricopeptide repeat domain"/>
    <property type="match status" value="4"/>
</dbReference>
<dbReference type="RefSeq" id="WP_044216584.1">
    <property type="nucleotide sequence ID" value="NZ_JBKAGJ010000019.1"/>
</dbReference>
<feature type="signal peptide" evidence="5">
    <location>
        <begin position="1"/>
        <end position="20"/>
    </location>
</feature>
<evidence type="ECO:0000313" key="7">
    <source>
        <dbReference type="Proteomes" id="UP000029736"/>
    </source>
</evidence>
<keyword evidence="7" id="KW-1185">Reference proteome</keyword>
<dbReference type="EMBL" id="JPOS01000010">
    <property type="protein sequence ID" value="KGE89435.1"/>
    <property type="molecule type" value="Genomic_DNA"/>
</dbReference>
<proteinExistence type="predicted"/>
<evidence type="ECO:0000256" key="4">
    <source>
        <dbReference type="SAM" id="MobiDB-lite"/>
    </source>
</evidence>
<feature type="repeat" description="TPR" evidence="3">
    <location>
        <begin position="295"/>
        <end position="328"/>
    </location>
</feature>
<feature type="repeat" description="TPR" evidence="3">
    <location>
        <begin position="261"/>
        <end position="294"/>
    </location>
</feature>
<protein>
    <submittedName>
        <fullName evidence="6">Uncharacterized protein</fullName>
    </submittedName>
</protein>
<dbReference type="STRING" id="1524460.IX84_03760"/>
<organism evidence="6 7">
    <name type="scientific">Phaeodactylibacter xiamenensis</name>
    <dbReference type="NCBI Taxonomy" id="1524460"/>
    <lineage>
        <taxon>Bacteria</taxon>
        <taxon>Pseudomonadati</taxon>
        <taxon>Bacteroidota</taxon>
        <taxon>Saprospiria</taxon>
        <taxon>Saprospirales</taxon>
        <taxon>Haliscomenobacteraceae</taxon>
        <taxon>Phaeodactylibacter</taxon>
    </lineage>
</organism>
<evidence type="ECO:0000256" key="3">
    <source>
        <dbReference type="PROSITE-ProRule" id="PRU00339"/>
    </source>
</evidence>
<dbReference type="InterPro" id="IPR011990">
    <property type="entry name" value="TPR-like_helical_dom_sf"/>
</dbReference>
<feature type="repeat" description="TPR" evidence="3">
    <location>
        <begin position="58"/>
        <end position="91"/>
    </location>
</feature>
<dbReference type="Proteomes" id="UP000029736">
    <property type="component" value="Unassembled WGS sequence"/>
</dbReference>
<evidence type="ECO:0000256" key="5">
    <source>
        <dbReference type="SAM" id="SignalP"/>
    </source>
</evidence>
<dbReference type="SMART" id="SM00028">
    <property type="entry name" value="TPR"/>
    <property type="match status" value="8"/>
</dbReference>
<feature type="compositionally biased region" description="Low complexity" evidence="4">
    <location>
        <begin position="24"/>
        <end position="38"/>
    </location>
</feature>
<dbReference type="InterPro" id="IPR050498">
    <property type="entry name" value="Ycf3"/>
</dbReference>
<reference evidence="6 7" key="1">
    <citation type="journal article" date="2014" name="Int. J. Syst. Evol. Microbiol.">
        <title>Phaeodactylibacter xiamenensis gen. nov., sp. nov., a member of the family Saprospiraceae isolated from the marine alga Phaeodactylum tricornutum.</title>
        <authorList>
            <person name="Chen Z.Jr."/>
            <person name="Lei X."/>
            <person name="Lai Q."/>
            <person name="Li Y."/>
            <person name="Zhang B."/>
            <person name="Zhang J."/>
            <person name="Zhang H."/>
            <person name="Yang L."/>
            <person name="Zheng W."/>
            <person name="Tian Y."/>
            <person name="Yu Z."/>
            <person name="Xu H.Jr."/>
            <person name="Zheng T."/>
        </authorList>
    </citation>
    <scope>NUCLEOTIDE SEQUENCE [LARGE SCALE GENOMIC DNA]</scope>
    <source>
        <strain evidence="6 7">KD52</strain>
    </source>
</reference>
<comment type="caution">
    <text evidence="6">The sequence shown here is derived from an EMBL/GenBank/DDBJ whole genome shotgun (WGS) entry which is preliminary data.</text>
</comment>